<dbReference type="PANTHER" id="PTHR35043">
    <property type="entry name" value="TRANSCRIPTION FACTOR DOMAIN-CONTAINING PROTEIN"/>
    <property type="match status" value="1"/>
</dbReference>
<keyword evidence="2" id="KW-0472">Membrane</keyword>
<feature type="transmembrane region" description="Helical" evidence="2">
    <location>
        <begin position="228"/>
        <end position="249"/>
    </location>
</feature>
<dbReference type="PANTHER" id="PTHR35043:SF8">
    <property type="entry name" value="DUF4220 DOMAIN-CONTAINING PROTEIN"/>
    <property type="match status" value="1"/>
</dbReference>
<keyword evidence="4" id="KW-1185">Reference proteome</keyword>
<feature type="transmembrane region" description="Helical" evidence="2">
    <location>
        <begin position="298"/>
        <end position="321"/>
    </location>
</feature>
<name>A0A9P5YTG1_9AGAR</name>
<feature type="transmembrane region" description="Helical" evidence="2">
    <location>
        <begin position="261"/>
        <end position="286"/>
    </location>
</feature>
<feature type="region of interest" description="Disordered" evidence="1">
    <location>
        <begin position="1"/>
        <end position="24"/>
    </location>
</feature>
<dbReference type="AlphaFoldDB" id="A0A9P5YTG1"/>
<keyword evidence="2" id="KW-1133">Transmembrane helix</keyword>
<organism evidence="3 4">
    <name type="scientific">Pholiota conissans</name>
    <dbReference type="NCBI Taxonomy" id="109636"/>
    <lineage>
        <taxon>Eukaryota</taxon>
        <taxon>Fungi</taxon>
        <taxon>Dikarya</taxon>
        <taxon>Basidiomycota</taxon>
        <taxon>Agaricomycotina</taxon>
        <taxon>Agaricomycetes</taxon>
        <taxon>Agaricomycetidae</taxon>
        <taxon>Agaricales</taxon>
        <taxon>Agaricineae</taxon>
        <taxon>Strophariaceae</taxon>
        <taxon>Pholiota</taxon>
    </lineage>
</organism>
<sequence>MKFPGTVKGLFQDSTAPDPSPNGPKWTAAHGFFLQMGGFMLSDHGKPIHTLFDGSRQEIPEDKRLIYNIQRQLVEPPQVTAEDIGDRSKGNAISKTVIILQTTWFVGQCIARWSQNLAVTQLEVITLGFSMLNGITYLLWWQKPQDVGRPVFLERKYHSSPPSSIITLPKVDDWVPHVDDDEQGSEVGLKHHAEKARRGSWLPDSDAEHFQNYRVPIFYAVNIAHDTILITIPIIAVLFASVHLIPSWFLDFSTHLEMWLWRGAAFIITIQPILLGFLVCLDACGLQDLTFTAKIADILIFSFPLYPISRIVLFILSLISLRSPAPSALLTIEWTTFIPHL</sequence>
<evidence type="ECO:0000313" key="3">
    <source>
        <dbReference type="EMBL" id="KAF9473626.1"/>
    </source>
</evidence>
<evidence type="ECO:0000313" key="4">
    <source>
        <dbReference type="Proteomes" id="UP000807469"/>
    </source>
</evidence>
<evidence type="ECO:0000256" key="1">
    <source>
        <dbReference type="SAM" id="MobiDB-lite"/>
    </source>
</evidence>
<dbReference type="EMBL" id="MU155428">
    <property type="protein sequence ID" value="KAF9473626.1"/>
    <property type="molecule type" value="Genomic_DNA"/>
</dbReference>
<gene>
    <name evidence="3" type="ORF">BDN70DRAFT_964179</name>
</gene>
<comment type="caution">
    <text evidence="3">The sequence shown here is derived from an EMBL/GenBank/DDBJ whole genome shotgun (WGS) entry which is preliminary data.</text>
</comment>
<proteinExistence type="predicted"/>
<protein>
    <submittedName>
        <fullName evidence="3">Uncharacterized protein</fullName>
    </submittedName>
</protein>
<accession>A0A9P5YTG1</accession>
<keyword evidence="2" id="KW-0812">Transmembrane</keyword>
<evidence type="ECO:0000256" key="2">
    <source>
        <dbReference type="SAM" id="Phobius"/>
    </source>
</evidence>
<dbReference type="OrthoDB" id="9451547at2759"/>
<reference evidence="3" key="1">
    <citation type="submission" date="2020-11" db="EMBL/GenBank/DDBJ databases">
        <authorList>
            <consortium name="DOE Joint Genome Institute"/>
            <person name="Ahrendt S."/>
            <person name="Riley R."/>
            <person name="Andreopoulos W."/>
            <person name="Labutti K."/>
            <person name="Pangilinan J."/>
            <person name="Ruiz-Duenas F.J."/>
            <person name="Barrasa J.M."/>
            <person name="Sanchez-Garcia M."/>
            <person name="Camarero S."/>
            <person name="Miyauchi S."/>
            <person name="Serrano A."/>
            <person name="Linde D."/>
            <person name="Babiker R."/>
            <person name="Drula E."/>
            <person name="Ayuso-Fernandez I."/>
            <person name="Pacheco R."/>
            <person name="Padilla G."/>
            <person name="Ferreira P."/>
            <person name="Barriuso J."/>
            <person name="Kellner H."/>
            <person name="Castanera R."/>
            <person name="Alfaro M."/>
            <person name="Ramirez L."/>
            <person name="Pisabarro A.G."/>
            <person name="Kuo A."/>
            <person name="Tritt A."/>
            <person name="Lipzen A."/>
            <person name="He G."/>
            <person name="Yan M."/>
            <person name="Ng V."/>
            <person name="Cullen D."/>
            <person name="Martin F."/>
            <person name="Rosso M.-N."/>
            <person name="Henrissat B."/>
            <person name="Hibbett D."/>
            <person name="Martinez A.T."/>
            <person name="Grigoriev I.V."/>
        </authorList>
    </citation>
    <scope>NUCLEOTIDE SEQUENCE</scope>
    <source>
        <strain evidence="3">CIRM-BRFM 674</strain>
    </source>
</reference>
<dbReference type="Proteomes" id="UP000807469">
    <property type="component" value="Unassembled WGS sequence"/>
</dbReference>